<dbReference type="PANTHER" id="PTHR30627:SF1">
    <property type="entry name" value="PEPTIDOGLYCAN D,D-TRANSPEPTIDASE FTSI"/>
    <property type="match status" value="1"/>
</dbReference>
<evidence type="ECO:0000256" key="4">
    <source>
        <dbReference type="SAM" id="Phobius"/>
    </source>
</evidence>
<feature type="transmembrane region" description="Helical" evidence="4">
    <location>
        <begin position="12"/>
        <end position="31"/>
    </location>
</feature>
<evidence type="ECO:0000256" key="3">
    <source>
        <dbReference type="ARBA" id="ARBA00023136"/>
    </source>
</evidence>
<dbReference type="Proteomes" id="UP000285794">
    <property type="component" value="Unassembled WGS sequence"/>
</dbReference>
<dbReference type="GO" id="GO:0004180">
    <property type="term" value="F:carboxypeptidase activity"/>
    <property type="evidence" value="ECO:0007669"/>
    <property type="project" value="UniProtKB-KW"/>
</dbReference>
<dbReference type="PROSITE" id="PS51178">
    <property type="entry name" value="PASTA"/>
    <property type="match status" value="1"/>
</dbReference>
<keyword evidence="7" id="KW-1185">Reference proteome</keyword>
<dbReference type="SUPFAM" id="SSF56519">
    <property type="entry name" value="Penicillin binding protein dimerisation domain"/>
    <property type="match status" value="1"/>
</dbReference>
<keyword evidence="3 4" id="KW-0472">Membrane</keyword>
<feature type="domain" description="PASTA" evidence="5">
    <location>
        <begin position="647"/>
        <end position="705"/>
    </location>
</feature>
<dbReference type="EMBL" id="QQWG01000008">
    <property type="protein sequence ID" value="RRG21514.1"/>
    <property type="molecule type" value="Genomic_DNA"/>
</dbReference>
<keyword evidence="2" id="KW-0121">Carboxypeptidase</keyword>
<dbReference type="GO" id="GO:0005886">
    <property type="term" value="C:plasma membrane"/>
    <property type="evidence" value="ECO:0007669"/>
    <property type="project" value="TreeGrafter"/>
</dbReference>
<dbReference type="Gene3D" id="3.30.450.330">
    <property type="match status" value="1"/>
</dbReference>
<dbReference type="GO" id="GO:0071555">
    <property type="term" value="P:cell wall organization"/>
    <property type="evidence" value="ECO:0007669"/>
    <property type="project" value="TreeGrafter"/>
</dbReference>
<evidence type="ECO:0000313" key="6">
    <source>
        <dbReference type="EMBL" id="RRG21514.1"/>
    </source>
</evidence>
<dbReference type="SUPFAM" id="SSF56601">
    <property type="entry name" value="beta-lactamase/transpeptidase-like"/>
    <property type="match status" value="1"/>
</dbReference>
<keyword evidence="4" id="KW-1133">Transmembrane helix</keyword>
<evidence type="ECO:0000313" key="7">
    <source>
        <dbReference type="Proteomes" id="UP000285794"/>
    </source>
</evidence>
<dbReference type="Pfam" id="PF00905">
    <property type="entry name" value="Transpeptidase"/>
    <property type="match status" value="1"/>
</dbReference>
<dbReference type="InterPro" id="IPR036138">
    <property type="entry name" value="PBP_dimer_sf"/>
</dbReference>
<dbReference type="SUPFAM" id="SSF54184">
    <property type="entry name" value="Penicillin-binding protein 2x (pbp-2x), c-terminal domain"/>
    <property type="match status" value="1"/>
</dbReference>
<name>A0A425Y0W3_9BACT</name>
<evidence type="ECO:0000259" key="5">
    <source>
        <dbReference type="PROSITE" id="PS51178"/>
    </source>
</evidence>
<dbReference type="InterPro" id="IPR005543">
    <property type="entry name" value="PASTA_dom"/>
</dbReference>
<accession>A0A425Y0W3</accession>
<dbReference type="Gene3D" id="3.90.1310.10">
    <property type="entry name" value="Penicillin-binding protein 2a (Domain 2)"/>
    <property type="match status" value="1"/>
</dbReference>
<keyword evidence="4" id="KW-0812">Transmembrane</keyword>
<keyword evidence="2" id="KW-0378">Hydrolase</keyword>
<evidence type="ECO:0000256" key="2">
    <source>
        <dbReference type="ARBA" id="ARBA00022645"/>
    </source>
</evidence>
<dbReference type="Pfam" id="PF03793">
    <property type="entry name" value="PASTA"/>
    <property type="match status" value="1"/>
</dbReference>
<dbReference type="GO" id="GO:0008658">
    <property type="term" value="F:penicillin binding"/>
    <property type="evidence" value="ECO:0007669"/>
    <property type="project" value="InterPro"/>
</dbReference>
<dbReference type="InterPro" id="IPR012338">
    <property type="entry name" value="Beta-lactam/transpept-like"/>
</dbReference>
<comment type="subcellular location">
    <subcellularLocation>
        <location evidence="1">Membrane</location>
    </subcellularLocation>
</comment>
<gene>
    <name evidence="6" type="ORF">DWB61_09540</name>
</gene>
<proteinExistence type="predicted"/>
<organism evidence="6 7">
    <name type="scientific">Ancylomarina euxinus</name>
    <dbReference type="NCBI Taxonomy" id="2283627"/>
    <lineage>
        <taxon>Bacteria</taxon>
        <taxon>Pseudomonadati</taxon>
        <taxon>Bacteroidota</taxon>
        <taxon>Bacteroidia</taxon>
        <taxon>Marinilabiliales</taxon>
        <taxon>Marinifilaceae</taxon>
        <taxon>Ancylomarina</taxon>
    </lineage>
</organism>
<evidence type="ECO:0000256" key="1">
    <source>
        <dbReference type="ARBA" id="ARBA00004370"/>
    </source>
</evidence>
<comment type="caution">
    <text evidence="6">The sequence shown here is derived from an EMBL/GenBank/DDBJ whole genome shotgun (WGS) entry which is preliminary data.</text>
</comment>
<dbReference type="PANTHER" id="PTHR30627">
    <property type="entry name" value="PEPTIDOGLYCAN D,D-TRANSPEPTIDASE"/>
    <property type="match status" value="1"/>
</dbReference>
<keyword evidence="2" id="KW-0645">Protease</keyword>
<dbReference type="InterPro" id="IPR005311">
    <property type="entry name" value="PBP_dimer"/>
</dbReference>
<dbReference type="InterPro" id="IPR001460">
    <property type="entry name" value="PCN-bd_Tpept"/>
</dbReference>
<dbReference type="AlphaFoldDB" id="A0A425Y0W3"/>
<dbReference type="RefSeq" id="WP_125030667.1">
    <property type="nucleotide sequence ID" value="NZ_JAPXVP010000001.1"/>
</dbReference>
<dbReference type="Pfam" id="PF03717">
    <property type="entry name" value="PBP_dimer"/>
    <property type="match status" value="1"/>
</dbReference>
<dbReference type="Gene3D" id="3.40.710.10">
    <property type="entry name" value="DD-peptidase/beta-lactamase superfamily"/>
    <property type="match status" value="1"/>
</dbReference>
<dbReference type="OrthoDB" id="9804124at2"/>
<sequence>MQIKNDIMWRVGVCYTLIVLLAFCVVSRVVYLQVFEGDDWRGRAQSISKKDITVYANRGDICAADGRLLASSIPYYELRMDFQAMGLTNDIFKKNVDSLAICLSRFFGDKSSSAYRRQLWDAKFHSTRNRYVLINQRKVNYNELKQIKTFPLFRLSSNKGGLICLQESKRVQPHINLASRTIGYLNKGNGNELIGKVGLEGLFENELKGIDGISMMQKMSGKWLPVNQADPKDGNDIITTIDVNFQDVAQSALLQQLQAYHADHGSAILMEVETGAIKAIANLGLDSETNKYEEIYNYAIGEATEPGSTFKLASIMALLEDGYVQPTDSIDTGNGIHRFYKDKMRDSHVGGYGMISVQEAFEKSSNVGISKLVNQHYKDKPRDFINRLSAFRLNKTLDLDIKGEGRPKIKYPGEEGWSGISLPWMSIGYEVQQTPLQTLCFYNAIANNGKMMKPIFVHEIKYHGKVLKHFDEEVLKNSLCSRETLRKVKSMLEGVVLRGTATNLRNSSYSIAGKTGTAQIADKNKGYGHKVYQASFAGYFPADAPKYSCVVVINSPDKKKGFYGNQVAGPVFKTIADKVYAMTYAMHPPKQDEQICEIKVPISLNGNKDDLDIVFKELNVSIDDREVYGDWVLTSRQDSIIKYKNRIINNHLVPNVKGMGIQDALYILENAGLKVKINGFGSVKKQSLNPGSNFRSGDLIYIELS</sequence>
<reference evidence="6 7" key="1">
    <citation type="submission" date="2018-07" db="EMBL/GenBank/DDBJ databases">
        <title>Draft genome sequence of Ancylomarina sp. M1P.</title>
        <authorList>
            <person name="Yadav S."/>
            <person name="Villanueva L."/>
            <person name="Damste J.S.S."/>
        </authorList>
    </citation>
    <scope>NUCLEOTIDE SEQUENCE [LARGE SCALE GENOMIC DNA]</scope>
    <source>
        <strain evidence="6 7">M1P</strain>
    </source>
</reference>
<dbReference type="InterPro" id="IPR050515">
    <property type="entry name" value="Beta-lactam/transpept"/>
</dbReference>
<dbReference type="CDD" id="cd06575">
    <property type="entry name" value="PASTA_Pbp2x-like_2"/>
    <property type="match status" value="1"/>
</dbReference>
<protein>
    <submittedName>
        <fullName evidence="6">PASTA domain-containing protein</fullName>
    </submittedName>
</protein>